<dbReference type="EMBL" id="CP090038">
    <property type="protein sequence ID" value="UPL01305.1"/>
    <property type="molecule type" value="Genomic_DNA"/>
</dbReference>
<reference evidence="1" key="1">
    <citation type="submission" date="2021-11" db="EMBL/GenBank/DDBJ databases">
        <title>Fusarium solani-melongenae Genome sequencing and assembly.</title>
        <authorList>
            <person name="Xie S."/>
            <person name="Huang L."/>
            <person name="Zhang X."/>
        </authorList>
    </citation>
    <scope>NUCLEOTIDE SEQUENCE</scope>
    <source>
        <strain evidence="1">CRI 24-3</strain>
    </source>
</reference>
<protein>
    <submittedName>
        <fullName evidence="1">Uncharacterized protein</fullName>
    </submittedName>
</protein>
<organism evidence="1 2">
    <name type="scientific">Fusarium solani subsp. cucurbitae</name>
    <name type="common">Neocosmosporum cucurbitae</name>
    <dbReference type="NCBI Taxonomy" id="2747967"/>
    <lineage>
        <taxon>Eukaryota</taxon>
        <taxon>Fungi</taxon>
        <taxon>Dikarya</taxon>
        <taxon>Ascomycota</taxon>
        <taxon>Pezizomycotina</taxon>
        <taxon>Sordariomycetes</taxon>
        <taxon>Hypocreomycetidae</taxon>
        <taxon>Hypocreales</taxon>
        <taxon>Nectriaceae</taxon>
        <taxon>Fusarium</taxon>
        <taxon>Fusarium solani species complex</taxon>
    </lineage>
</organism>
<keyword evidence="2" id="KW-1185">Reference proteome</keyword>
<name>A0ACD3ZIX6_FUSSC</name>
<sequence>MRLLNTQTIVVETFGDDQIPSYAILSHTWEAEEVTFQDMELGKAKGKKGWAKVKDSCSMARKNGFDYVWLDTCCIDKTSSAELSEAINSMYRWYQEATVCYAFLADVSNLAELPKSKWFTRGWTLQELIAPSSMIFFNQTWDELGTKETLDQAISERTRIPKAILSGDEDLETASVAQRMSWASDRRTTRREDLAYCLMGIFNINMPLLYGEGEKAFVRLQEEIMRVSDDHSLFAWKDLNGRGGLLAVSPAAFKHSGNIIPWNPFMPYNSHFTLTNKGVQLDLPFIGWGDRGVGLAVLSCAEAGAPDELVAIYLRDKFLTMEHFERCSCESFELVRLSIFRPAEYPTRSLCIRLRGPNQRPKEGSDSKAQNGRSPLSDERLHIARSDKDAETEQDEQRQLSLAAARGCKAEVIRLLALPNVQADGNDHWGDTPLSLAAEAGHERIVGLLLSRRDVDVNSRGNLSPIVAATEGGHGEVVWQLLARTDTIWNPNELVSIAASHGHEALFSQLIARKDIREHLTSESYASGLAYAAQNGYESIVRLLLNSGKVHPNQEDSLGNTALWWAAVNGNEAVVKMLLDTGWVDACCKGNDGTTALWHAAWKGYEGIARLLLKHGTDLESPGSEGRSPLCVASFMGHAPVVEELLAHGAETNSRSYHDFTPLMEAVIGGHEVIVKMLLESGADIEARTYMGKTPLMIAARSGNVDLVKLLLKHGANREAKDIGGQL</sequence>
<evidence type="ECO:0000313" key="2">
    <source>
        <dbReference type="Proteomes" id="UP000830768"/>
    </source>
</evidence>
<dbReference type="Proteomes" id="UP000830768">
    <property type="component" value="Chromosome 10"/>
</dbReference>
<evidence type="ECO:0000313" key="1">
    <source>
        <dbReference type="EMBL" id="UPL01305.1"/>
    </source>
</evidence>
<accession>A0ACD3ZIX6</accession>
<gene>
    <name evidence="1" type="ORF">LCI18_012239</name>
</gene>
<proteinExistence type="predicted"/>